<comment type="caution">
    <text evidence="1">The sequence shown here is derived from an EMBL/GenBank/DDBJ whole genome shotgun (WGS) entry which is preliminary data.</text>
</comment>
<reference evidence="1" key="1">
    <citation type="submission" date="2021-05" db="EMBL/GenBank/DDBJ databases">
        <title>A free-living protist that lacks canonical eukaryotic 1 DNA replication and segregation systems.</title>
        <authorList>
            <person name="Salas-Leiva D.E."/>
            <person name="Tromer E.C."/>
            <person name="Curtis B.A."/>
            <person name="Jerlstrom-Hultqvist J."/>
            <person name="Kolisko M."/>
            <person name="Yi Z."/>
            <person name="Salas-Leiva J.S."/>
            <person name="Gallot-Lavallee L."/>
            <person name="Kops G.J.P.L."/>
            <person name="Archibald J.M."/>
            <person name="Simpson A.G.B."/>
            <person name="Roger A.J."/>
        </authorList>
    </citation>
    <scope>NUCLEOTIDE SEQUENCE</scope>
    <source>
        <strain evidence="1">BICM</strain>
    </source>
</reference>
<gene>
    <name evidence="1" type="ORF">J8273_3299</name>
</gene>
<dbReference type="AlphaFoldDB" id="A0A8J6AUZ8"/>
<name>A0A8J6AUZ8_9EUKA</name>
<evidence type="ECO:0000313" key="2">
    <source>
        <dbReference type="Proteomes" id="UP000717585"/>
    </source>
</evidence>
<dbReference type="EMBL" id="JAHDYR010000025">
    <property type="protein sequence ID" value="KAG9393170.1"/>
    <property type="molecule type" value="Genomic_DNA"/>
</dbReference>
<accession>A0A8J6AUZ8</accession>
<proteinExistence type="predicted"/>
<protein>
    <submittedName>
        <fullName evidence="1">Uncharacterized protein</fullName>
    </submittedName>
</protein>
<keyword evidence="2" id="KW-1185">Reference proteome</keyword>
<evidence type="ECO:0000313" key="1">
    <source>
        <dbReference type="EMBL" id="KAG9393170.1"/>
    </source>
</evidence>
<organism evidence="1 2">
    <name type="scientific">Carpediemonas membranifera</name>
    <dbReference type="NCBI Taxonomy" id="201153"/>
    <lineage>
        <taxon>Eukaryota</taxon>
        <taxon>Metamonada</taxon>
        <taxon>Carpediemonas-like organisms</taxon>
        <taxon>Carpediemonas</taxon>
    </lineage>
</organism>
<sequence length="688" mass="76638">MYRQKIYDRLRIYMNVSAGKENCLFHVFGDASELKSFLEKVRNRRMIIIVALPTADMKRQIETAALMHSLPADTIEHQRAALMPLIHLFTAIDTMPHANVQLTTNFDALALAQRLAAHLSHHQGRMQTDLKNFIVDWKAFRHMRADDSVVLQTTLGRSVLRWSANKGVGYRCEHSAEGLANPCERCPKLPGDTTEPLGDFIGLDTRPAARHLHNQPPPILPQTMWLALPVPFLLNRVPADMWEKYGHRTPLFISGPLLEAAYYGIPQYRAARPIQPPVQRRAPVELPRHIPFVVYVNRELPLPQVERVHSYTALAPIIFFVQTVQRVHVVPCGTRPAGTKGNFGVWYDDYIHAHRPAFMAPYAVPDDYPGTCVIVPPDAGRCQICQPDDERPEDHIRGQHHRINVRNHIDQKMAALHSLQNSVRLGAAEWMTDGNVVCDAQAQPRAATPMGLLGIECDPGLLETAKRFGLLAPDGSVPWIPAELQVQWTKIAQLVLEPADAGYTVRQSYPVVKPALGTAGNCDLCGNPLGGEMPFLACKKKSCPLDGHKLCCVCTGAGFNKTPLKPFQQGKLHMFPCPFCAHEDPEDDNDDCWEAVCDRVETNRAEAIDIGDFSGYMCYKCHSIVTDETGGTLCDGVSCMDAYGLSRVVCDGCKELSFPGEDGETFYCSVCRERQSRGAKRPRLGLMS</sequence>
<dbReference type="Proteomes" id="UP000717585">
    <property type="component" value="Unassembled WGS sequence"/>
</dbReference>